<evidence type="ECO:0000313" key="4">
    <source>
        <dbReference type="EMBL" id="VUW93000.1"/>
    </source>
</evidence>
<accession>A0A564SEK1</accession>
<keyword evidence="2" id="KW-1133">Transmembrane helix</keyword>
<dbReference type="EMBL" id="CABHMZ010000003">
    <property type="protein sequence ID" value="VUW93000.1"/>
    <property type="molecule type" value="Genomic_DNA"/>
</dbReference>
<dbReference type="GO" id="GO:0004175">
    <property type="term" value="F:endopeptidase activity"/>
    <property type="evidence" value="ECO:0007669"/>
    <property type="project" value="UniProtKB-ARBA"/>
</dbReference>
<protein>
    <submittedName>
        <fullName evidence="4">CAAX amino terminal protease self- immunity</fullName>
    </submittedName>
</protein>
<feature type="transmembrane region" description="Helical" evidence="2">
    <location>
        <begin position="227"/>
        <end position="244"/>
    </location>
</feature>
<feature type="transmembrane region" description="Helical" evidence="2">
    <location>
        <begin position="12"/>
        <end position="35"/>
    </location>
</feature>
<keyword evidence="4" id="KW-0378">Hydrolase</keyword>
<dbReference type="OrthoDB" id="8607342at2"/>
<feature type="transmembrane region" description="Helical" evidence="2">
    <location>
        <begin position="296"/>
        <end position="314"/>
    </location>
</feature>
<dbReference type="GO" id="GO:0080120">
    <property type="term" value="P:CAAX-box protein maturation"/>
    <property type="evidence" value="ECO:0007669"/>
    <property type="project" value="UniProtKB-ARBA"/>
</dbReference>
<dbReference type="Pfam" id="PF02517">
    <property type="entry name" value="Rce1-like"/>
    <property type="match status" value="1"/>
</dbReference>
<gene>
    <name evidence="4" type="ORF">SCSS39_00406</name>
</gene>
<evidence type="ECO:0000313" key="5">
    <source>
        <dbReference type="Proteomes" id="UP000385544"/>
    </source>
</evidence>
<evidence type="ECO:0000256" key="1">
    <source>
        <dbReference type="ARBA" id="ARBA00009067"/>
    </source>
</evidence>
<dbReference type="Proteomes" id="UP000385544">
    <property type="component" value="Unassembled WGS sequence"/>
</dbReference>
<dbReference type="RefSeq" id="WP_144207615.1">
    <property type="nucleotide sequence ID" value="NZ_CABHMZ010000003.1"/>
</dbReference>
<feature type="transmembrane region" description="Helical" evidence="2">
    <location>
        <begin position="63"/>
        <end position="80"/>
    </location>
</feature>
<sequence length="316" mass="36051">MQTNQQVRKDIGLFSALCLLYVVVMAMISLIYQTIVTLFQAIRYSGNLERIQKATEKFMAQDGSYYLIAVCAGVFIFWLYRDGKLFKSDLRTQKRTMTPKMFGIVLSFLLLGQLGFVLFSQIFETIFNVFGFTMFEAVESASAGSDSVTMFLYAGFFGPVSEELIFRGAGLRTFEKYGKVFAIVMSSLIFGLFHGNLPQFFFATFVGMIFSYVTLEYSILWAMVFHVFNNLVIGDGLTYLYSFLPDDVGGLLHLFILIIGASIAVFFLFKNKIDIQMYMQENRALSGTYQQAFRSVWFWVFAIFMCLTSLTLISHL</sequence>
<feature type="transmembrane region" description="Helical" evidence="2">
    <location>
        <begin position="250"/>
        <end position="269"/>
    </location>
</feature>
<keyword evidence="4" id="KW-0645">Protease</keyword>
<feature type="domain" description="CAAX prenyl protease 2/Lysostaphin resistance protein A-like" evidence="3">
    <location>
        <begin position="147"/>
        <end position="232"/>
    </location>
</feature>
<dbReference type="PANTHER" id="PTHR43592:SF15">
    <property type="entry name" value="CAAX AMINO TERMINAL PROTEASE FAMILY PROTEIN"/>
    <property type="match status" value="1"/>
</dbReference>
<evidence type="ECO:0000259" key="3">
    <source>
        <dbReference type="Pfam" id="PF02517"/>
    </source>
</evidence>
<evidence type="ECO:0000256" key="2">
    <source>
        <dbReference type="SAM" id="Phobius"/>
    </source>
</evidence>
<organism evidence="4 5">
    <name type="scientific">Streptococcus constellatus</name>
    <dbReference type="NCBI Taxonomy" id="76860"/>
    <lineage>
        <taxon>Bacteria</taxon>
        <taxon>Bacillati</taxon>
        <taxon>Bacillota</taxon>
        <taxon>Bacilli</taxon>
        <taxon>Lactobacillales</taxon>
        <taxon>Streptococcaceae</taxon>
        <taxon>Streptococcus</taxon>
        <taxon>Streptococcus anginosus group</taxon>
    </lineage>
</organism>
<comment type="similarity">
    <text evidence="1">Belongs to the UPF0177 family.</text>
</comment>
<dbReference type="AlphaFoldDB" id="A0A564SEK1"/>
<dbReference type="GO" id="GO:0006508">
    <property type="term" value="P:proteolysis"/>
    <property type="evidence" value="ECO:0007669"/>
    <property type="project" value="UniProtKB-KW"/>
</dbReference>
<dbReference type="InterPro" id="IPR003675">
    <property type="entry name" value="Rce1/LyrA-like_dom"/>
</dbReference>
<keyword evidence="2" id="KW-0812">Transmembrane</keyword>
<name>A0A564SEK1_STRCV</name>
<reference evidence="4 5" key="1">
    <citation type="submission" date="2019-07" db="EMBL/GenBank/DDBJ databases">
        <authorList>
            <person name="Hibberd C M."/>
            <person name="Gehrig L. J."/>
            <person name="Chang H.-W."/>
            <person name="Venkatesh S."/>
        </authorList>
    </citation>
    <scope>NUCLEOTIDE SEQUENCE [LARGE SCALE GENOMIC DNA]</scope>
    <source>
        <strain evidence="4">Streptococcus_constellatus_SS_Bg39</strain>
    </source>
</reference>
<feature type="transmembrane region" description="Helical" evidence="2">
    <location>
        <begin position="101"/>
        <end position="123"/>
    </location>
</feature>
<keyword evidence="2" id="KW-0472">Membrane</keyword>
<proteinExistence type="inferred from homology"/>
<dbReference type="PANTHER" id="PTHR43592">
    <property type="entry name" value="CAAX AMINO TERMINAL PROTEASE"/>
    <property type="match status" value="1"/>
</dbReference>